<dbReference type="InterPro" id="IPR022898">
    <property type="entry name" value="RNase_HII"/>
</dbReference>
<dbReference type="OrthoDB" id="9803420at2"/>
<dbReference type="NCBIfam" id="NF000595">
    <property type="entry name" value="PRK00015.1-3"/>
    <property type="match status" value="1"/>
</dbReference>
<dbReference type="EMBL" id="CDNC01000050">
    <property type="protein sequence ID" value="CEM63312.1"/>
    <property type="molecule type" value="Genomic_DNA"/>
</dbReference>
<evidence type="ECO:0000256" key="3">
    <source>
        <dbReference type="ARBA" id="ARBA00004065"/>
    </source>
</evidence>
<gene>
    <name evidence="15" type="primary">rnhB</name>
    <name evidence="16" type="ORF">FUT82_02865</name>
    <name evidence="15" type="ORF">TPHV1_80065</name>
</gene>
<name>A0A0B7H087_TREPH</name>
<evidence type="ECO:0000259" key="14">
    <source>
        <dbReference type="PROSITE" id="PS51975"/>
    </source>
</evidence>
<evidence type="ECO:0000256" key="4">
    <source>
        <dbReference type="ARBA" id="ARBA00004496"/>
    </source>
</evidence>
<organism evidence="15 17">
    <name type="scientific">Treponema phagedenis</name>
    <dbReference type="NCBI Taxonomy" id="162"/>
    <lineage>
        <taxon>Bacteria</taxon>
        <taxon>Pseudomonadati</taxon>
        <taxon>Spirochaetota</taxon>
        <taxon>Spirochaetia</taxon>
        <taxon>Spirochaetales</taxon>
        <taxon>Treponemataceae</taxon>
        <taxon>Treponema</taxon>
    </lineage>
</organism>
<dbReference type="AlphaFoldDB" id="A0A0B7H087"/>
<evidence type="ECO:0000313" key="17">
    <source>
        <dbReference type="Proteomes" id="UP000042527"/>
    </source>
</evidence>
<comment type="similarity">
    <text evidence="5 13">Belongs to the RNase HII family.</text>
</comment>
<dbReference type="PROSITE" id="PS51975">
    <property type="entry name" value="RNASE_H_2"/>
    <property type="match status" value="1"/>
</dbReference>
<dbReference type="Gene3D" id="3.30.420.10">
    <property type="entry name" value="Ribonuclease H-like superfamily/Ribonuclease H"/>
    <property type="match status" value="1"/>
</dbReference>
<dbReference type="InterPro" id="IPR001352">
    <property type="entry name" value="RNase_HII/HIII"/>
</dbReference>
<dbReference type="SUPFAM" id="SSF53098">
    <property type="entry name" value="Ribonuclease H-like"/>
    <property type="match status" value="1"/>
</dbReference>
<reference evidence="16 18" key="3">
    <citation type="submission" date="2019-08" db="EMBL/GenBank/DDBJ databases">
        <authorList>
            <person name="Kuhnert P."/>
        </authorList>
    </citation>
    <scope>NUCLEOTIDE SEQUENCE [LARGE SCALE GENOMIC DNA]</scope>
    <source>
        <strain evidence="16 18">B36.5</strain>
    </source>
</reference>
<evidence type="ECO:0000256" key="7">
    <source>
        <dbReference type="ARBA" id="ARBA00022722"/>
    </source>
</evidence>
<comment type="cofactor">
    <cofactor evidence="2">
        <name>Mg(2+)</name>
        <dbReference type="ChEBI" id="CHEBI:18420"/>
    </cofactor>
</comment>
<comment type="subcellular location">
    <subcellularLocation>
        <location evidence="4">Cytoplasm</location>
    </subcellularLocation>
</comment>
<feature type="binding site" evidence="12">
    <location>
        <position position="9"/>
    </location>
    <ligand>
        <name>a divalent metal cation</name>
        <dbReference type="ChEBI" id="CHEBI:60240"/>
    </ligand>
</feature>
<dbReference type="GO" id="GO:0004523">
    <property type="term" value="F:RNA-DNA hybrid ribonuclease activity"/>
    <property type="evidence" value="ECO:0007669"/>
    <property type="project" value="UniProtKB-UniRule"/>
</dbReference>
<sequence length="199" mass="21817">MTLICGIDEAGRGPLAGPVTAAAVILPPDFASTLLNDSKKLSPQKREACRALIQAQALFIGEGRADHIEIDAINILQATLLAMKRAFDDLYQKVLTSECRAASIRIIVDGNKLPDFLNPSIIAAAAEPKADAKYPEVMAASIIAKTTRDMEMLEWAKKYPQYGYEKHKGYCTAAHVQAIKNFGFSPIQRKTFKIPELKN</sequence>
<evidence type="ECO:0000256" key="12">
    <source>
        <dbReference type="PROSITE-ProRule" id="PRU01319"/>
    </source>
</evidence>
<accession>A0A0B7H087</accession>
<keyword evidence="11" id="KW-0464">Manganese</keyword>
<keyword evidence="6" id="KW-0963">Cytoplasm</keyword>
<dbReference type="GO" id="GO:0003723">
    <property type="term" value="F:RNA binding"/>
    <property type="evidence" value="ECO:0007669"/>
    <property type="project" value="UniProtKB-UniRule"/>
</dbReference>
<dbReference type="Proteomes" id="UP000042527">
    <property type="component" value="Unassembled WGS sequence"/>
</dbReference>
<keyword evidence="17" id="KW-1185">Reference proteome</keyword>
<evidence type="ECO:0000256" key="9">
    <source>
        <dbReference type="ARBA" id="ARBA00022759"/>
    </source>
</evidence>
<evidence type="ECO:0000256" key="10">
    <source>
        <dbReference type="ARBA" id="ARBA00022801"/>
    </source>
</evidence>
<protein>
    <recommendedName>
        <fullName evidence="13">Ribonuclease</fullName>
        <ecNumber evidence="13">3.1.26.4</ecNumber>
    </recommendedName>
</protein>
<evidence type="ECO:0000256" key="5">
    <source>
        <dbReference type="ARBA" id="ARBA00007383"/>
    </source>
</evidence>
<evidence type="ECO:0000256" key="13">
    <source>
        <dbReference type="RuleBase" id="RU003515"/>
    </source>
</evidence>
<dbReference type="CDD" id="cd07182">
    <property type="entry name" value="RNase_HII_bacteria_HII_like"/>
    <property type="match status" value="1"/>
</dbReference>
<evidence type="ECO:0000256" key="6">
    <source>
        <dbReference type="ARBA" id="ARBA00022490"/>
    </source>
</evidence>
<evidence type="ECO:0000256" key="1">
    <source>
        <dbReference type="ARBA" id="ARBA00000077"/>
    </source>
</evidence>
<dbReference type="InterPro" id="IPR012337">
    <property type="entry name" value="RNaseH-like_sf"/>
</dbReference>
<dbReference type="PANTHER" id="PTHR10954">
    <property type="entry name" value="RIBONUCLEASE H2 SUBUNIT A"/>
    <property type="match status" value="1"/>
</dbReference>
<comment type="cofactor">
    <cofactor evidence="12">
        <name>Mn(2+)</name>
        <dbReference type="ChEBI" id="CHEBI:29035"/>
    </cofactor>
    <cofactor evidence="12">
        <name>Mg(2+)</name>
        <dbReference type="ChEBI" id="CHEBI:18420"/>
    </cofactor>
    <text evidence="12">Manganese or magnesium. Binds 1 divalent metal ion per monomer in the absence of substrate. May bind a second metal ion after substrate binding.</text>
</comment>
<dbReference type="GO" id="GO:0006298">
    <property type="term" value="P:mismatch repair"/>
    <property type="evidence" value="ECO:0007669"/>
    <property type="project" value="TreeGrafter"/>
</dbReference>
<keyword evidence="9 12" id="KW-0255">Endonuclease</keyword>
<dbReference type="GO" id="GO:0005737">
    <property type="term" value="C:cytoplasm"/>
    <property type="evidence" value="ECO:0007669"/>
    <property type="project" value="UniProtKB-SubCell"/>
</dbReference>
<evidence type="ECO:0000256" key="11">
    <source>
        <dbReference type="ARBA" id="ARBA00023211"/>
    </source>
</evidence>
<evidence type="ECO:0000256" key="8">
    <source>
        <dbReference type="ARBA" id="ARBA00022723"/>
    </source>
</evidence>
<dbReference type="Proteomes" id="UP000323594">
    <property type="component" value="Chromosome"/>
</dbReference>
<dbReference type="RefSeq" id="WP_002698477.1">
    <property type="nucleotide sequence ID" value="NZ_CDNC01000050.1"/>
</dbReference>
<dbReference type="GO" id="GO:0032299">
    <property type="term" value="C:ribonuclease H2 complex"/>
    <property type="evidence" value="ECO:0007669"/>
    <property type="project" value="TreeGrafter"/>
</dbReference>
<evidence type="ECO:0000313" key="15">
    <source>
        <dbReference type="EMBL" id="CEM63312.1"/>
    </source>
</evidence>
<feature type="binding site" evidence="12">
    <location>
        <position position="109"/>
    </location>
    <ligand>
        <name>a divalent metal cation</name>
        <dbReference type="ChEBI" id="CHEBI:60240"/>
    </ligand>
</feature>
<keyword evidence="8 12" id="KW-0479">Metal-binding</keyword>
<dbReference type="InterPro" id="IPR036397">
    <property type="entry name" value="RNaseH_sf"/>
</dbReference>
<evidence type="ECO:0000313" key="16">
    <source>
        <dbReference type="EMBL" id="QEJ97029.1"/>
    </source>
</evidence>
<keyword evidence="10 12" id="KW-0378">Hydrolase</keyword>
<dbReference type="InterPro" id="IPR024567">
    <property type="entry name" value="RNase_HII/HIII_dom"/>
</dbReference>
<dbReference type="Pfam" id="PF01351">
    <property type="entry name" value="RNase_HII"/>
    <property type="match status" value="1"/>
</dbReference>
<evidence type="ECO:0000313" key="18">
    <source>
        <dbReference type="Proteomes" id="UP000323594"/>
    </source>
</evidence>
<keyword evidence="7 12" id="KW-0540">Nuclease</keyword>
<dbReference type="EC" id="3.1.26.4" evidence="13"/>
<evidence type="ECO:0000256" key="2">
    <source>
        <dbReference type="ARBA" id="ARBA00001946"/>
    </source>
</evidence>
<dbReference type="EMBL" id="CP042817">
    <property type="protein sequence ID" value="QEJ97029.1"/>
    <property type="molecule type" value="Genomic_DNA"/>
</dbReference>
<reference evidence="15" key="1">
    <citation type="submission" date="2015-01" db="EMBL/GenBank/DDBJ databases">
        <authorList>
            <person name="Xiang T."/>
            <person name="Song Y."/>
            <person name="Huang L."/>
            <person name="Wang B."/>
            <person name="Wu P."/>
        </authorList>
    </citation>
    <scope>NUCLEOTIDE SEQUENCE [LARGE SCALE GENOMIC DNA]</scope>
    <source>
        <strain evidence="15">V1</strain>
    </source>
</reference>
<comment type="catalytic activity">
    <reaction evidence="1 12 13">
        <text>Endonucleolytic cleavage to 5'-phosphomonoester.</text>
        <dbReference type="EC" id="3.1.26.4"/>
    </reaction>
</comment>
<dbReference type="GO" id="GO:0046872">
    <property type="term" value="F:metal ion binding"/>
    <property type="evidence" value="ECO:0007669"/>
    <property type="project" value="UniProtKB-KW"/>
</dbReference>
<dbReference type="GeneID" id="57754542"/>
<comment type="function">
    <text evidence="3 13">Endonuclease that specifically degrades the RNA of RNA-DNA hybrids.</text>
</comment>
<reference evidence="17" key="2">
    <citation type="submission" date="2015-01" db="EMBL/GenBank/DDBJ databases">
        <authorList>
            <person name="Manzoor Shahid"/>
            <person name="Zubair Saima"/>
        </authorList>
    </citation>
    <scope>NUCLEOTIDE SEQUENCE [LARGE SCALE GENOMIC DNA]</scope>
    <source>
        <strain evidence="17">V1</strain>
    </source>
</reference>
<proteinExistence type="inferred from homology"/>
<feature type="binding site" evidence="12">
    <location>
        <position position="8"/>
    </location>
    <ligand>
        <name>a divalent metal cation</name>
        <dbReference type="ChEBI" id="CHEBI:60240"/>
    </ligand>
</feature>
<feature type="domain" description="RNase H type-2" evidence="14">
    <location>
        <begin position="2"/>
        <end position="199"/>
    </location>
</feature>
<dbReference type="PANTHER" id="PTHR10954:SF18">
    <property type="entry name" value="RIBONUCLEASE HII"/>
    <property type="match status" value="1"/>
</dbReference>
<dbReference type="GO" id="GO:0043137">
    <property type="term" value="P:DNA replication, removal of RNA primer"/>
    <property type="evidence" value="ECO:0007669"/>
    <property type="project" value="TreeGrafter"/>
</dbReference>